<dbReference type="AlphaFoldDB" id="G9NZ06"/>
<proteinExistence type="inferred from homology"/>
<evidence type="ECO:0000256" key="2">
    <source>
        <dbReference type="ARBA" id="ARBA00008721"/>
    </source>
</evidence>
<dbReference type="GO" id="GO:0008237">
    <property type="term" value="F:metallopeptidase activity"/>
    <property type="evidence" value="ECO:0007669"/>
    <property type="project" value="UniProtKB-KW"/>
</dbReference>
<dbReference type="GO" id="GO:0046872">
    <property type="term" value="F:metal ion binding"/>
    <property type="evidence" value="ECO:0007669"/>
    <property type="project" value="UniProtKB-KW"/>
</dbReference>
<evidence type="ECO:0000256" key="3">
    <source>
        <dbReference type="ARBA" id="ARBA00022670"/>
    </source>
</evidence>
<keyword evidence="6" id="KW-0378">Hydrolase</keyword>
<evidence type="ECO:0000256" key="4">
    <source>
        <dbReference type="ARBA" id="ARBA00022723"/>
    </source>
</evidence>
<keyword evidence="13" id="KW-1185">Reference proteome</keyword>
<comment type="function">
    <text evidence="1">Secreted metalloproteinase that allows assimilation of proteinaceous substrates.</text>
</comment>
<dbReference type="SUPFAM" id="SSF55486">
    <property type="entry name" value="Metalloproteases ('zincins'), catalytic domain"/>
    <property type="match status" value="1"/>
</dbReference>
<dbReference type="HOGENOM" id="CLU_048726_0_0_1"/>
<keyword evidence="9" id="KW-1015">Disulfide bond</keyword>
<feature type="domain" description="Peptidase M43 pregnancy-associated plasma-A" evidence="11">
    <location>
        <begin position="209"/>
        <end position="293"/>
    </location>
</feature>
<dbReference type="OrthoDB" id="536211at2759"/>
<dbReference type="STRING" id="452589.G9NZ06"/>
<evidence type="ECO:0000256" key="1">
    <source>
        <dbReference type="ARBA" id="ARBA00003174"/>
    </source>
</evidence>
<dbReference type="InterPro" id="IPR024079">
    <property type="entry name" value="MetalloPept_cat_dom_sf"/>
</dbReference>
<accession>G9NZ06</accession>
<protein>
    <recommendedName>
        <fullName evidence="11">Peptidase M43 pregnancy-associated plasma-A domain-containing protein</fullName>
    </recommendedName>
</protein>
<keyword evidence="4" id="KW-0479">Metal-binding</keyword>
<comment type="similarity">
    <text evidence="2">Belongs to the peptidase M43B family.</text>
</comment>
<keyword evidence="3" id="KW-0645">Protease</keyword>
<reference evidence="12 13" key="1">
    <citation type="journal article" date="2011" name="Genome Biol.">
        <title>Comparative genome sequence analysis underscores mycoparasitism as the ancestral life style of Trichoderma.</title>
        <authorList>
            <person name="Kubicek C.P."/>
            <person name="Herrera-Estrella A."/>
            <person name="Seidl-Seiboth V."/>
            <person name="Martinez D.A."/>
            <person name="Druzhinina I.S."/>
            <person name="Thon M."/>
            <person name="Zeilinger S."/>
            <person name="Casas-Flores S."/>
            <person name="Horwitz B.A."/>
            <person name="Mukherjee P.K."/>
            <person name="Mukherjee M."/>
            <person name="Kredics L."/>
            <person name="Alcaraz L.D."/>
            <person name="Aerts A."/>
            <person name="Antal Z."/>
            <person name="Atanasova L."/>
            <person name="Cervantes-Badillo M.G."/>
            <person name="Challacombe J."/>
            <person name="Chertkov O."/>
            <person name="McCluskey K."/>
            <person name="Coulpier F."/>
            <person name="Deshpande N."/>
            <person name="von Doehren H."/>
            <person name="Ebbole D.J."/>
            <person name="Esquivel-Naranjo E.U."/>
            <person name="Fekete E."/>
            <person name="Flipphi M."/>
            <person name="Glaser F."/>
            <person name="Gomez-Rodriguez E.Y."/>
            <person name="Gruber S."/>
            <person name="Han C."/>
            <person name="Henrissat B."/>
            <person name="Hermosa R."/>
            <person name="Hernandez-Onate M."/>
            <person name="Karaffa L."/>
            <person name="Kosti I."/>
            <person name="Le Crom S."/>
            <person name="Lindquist E."/>
            <person name="Lucas S."/>
            <person name="Luebeck M."/>
            <person name="Luebeck P.S."/>
            <person name="Margeot A."/>
            <person name="Metz B."/>
            <person name="Misra M."/>
            <person name="Nevalainen H."/>
            <person name="Omann M."/>
            <person name="Packer N."/>
            <person name="Perrone G."/>
            <person name="Uresti-Rivera E.E."/>
            <person name="Salamov A."/>
            <person name="Schmoll M."/>
            <person name="Seiboth B."/>
            <person name="Shapiro H."/>
            <person name="Sukno S."/>
            <person name="Tamayo-Ramos J.A."/>
            <person name="Tisch D."/>
            <person name="Wiest A."/>
            <person name="Wilkinson H.H."/>
            <person name="Zhang M."/>
            <person name="Coutinho P.M."/>
            <person name="Kenerley C.M."/>
            <person name="Monte E."/>
            <person name="Baker S.E."/>
            <person name="Grigoriev I.V."/>
        </authorList>
    </citation>
    <scope>NUCLEOTIDE SEQUENCE [LARGE SCALE GENOMIC DNA]</scope>
    <source>
        <strain evidence="13">ATCC 20476 / IMI 206040</strain>
    </source>
</reference>
<evidence type="ECO:0000256" key="7">
    <source>
        <dbReference type="ARBA" id="ARBA00022833"/>
    </source>
</evidence>
<evidence type="ECO:0000259" key="11">
    <source>
        <dbReference type="Pfam" id="PF05572"/>
    </source>
</evidence>
<keyword evidence="7" id="KW-0862">Zinc</keyword>
<organism evidence="12 13">
    <name type="scientific">Hypocrea atroviridis (strain ATCC 20476 / IMI 206040)</name>
    <name type="common">Trichoderma atroviride</name>
    <dbReference type="NCBI Taxonomy" id="452589"/>
    <lineage>
        <taxon>Eukaryota</taxon>
        <taxon>Fungi</taxon>
        <taxon>Dikarya</taxon>
        <taxon>Ascomycota</taxon>
        <taxon>Pezizomycotina</taxon>
        <taxon>Sordariomycetes</taxon>
        <taxon>Hypocreomycetidae</taxon>
        <taxon>Hypocreales</taxon>
        <taxon>Hypocreaceae</taxon>
        <taxon>Trichoderma</taxon>
    </lineage>
</organism>
<dbReference type="GO" id="GO:0006508">
    <property type="term" value="P:proteolysis"/>
    <property type="evidence" value="ECO:0007669"/>
    <property type="project" value="UniProtKB-KW"/>
</dbReference>
<evidence type="ECO:0000256" key="6">
    <source>
        <dbReference type="ARBA" id="ARBA00022801"/>
    </source>
</evidence>
<comment type="caution">
    <text evidence="12">The sequence shown here is derived from an EMBL/GenBank/DDBJ whole genome shotgun (WGS) entry which is preliminary data.</text>
</comment>
<dbReference type="EMBL" id="ABDG02000025">
    <property type="protein sequence ID" value="EHK44557.1"/>
    <property type="molecule type" value="Genomic_DNA"/>
</dbReference>
<evidence type="ECO:0000256" key="8">
    <source>
        <dbReference type="ARBA" id="ARBA00023049"/>
    </source>
</evidence>
<dbReference type="CDD" id="cd04275">
    <property type="entry name" value="ZnMc_pappalysin_like"/>
    <property type="match status" value="1"/>
</dbReference>
<evidence type="ECO:0000256" key="9">
    <source>
        <dbReference type="ARBA" id="ARBA00023157"/>
    </source>
</evidence>
<dbReference type="Pfam" id="PF05572">
    <property type="entry name" value="Peptidase_M43"/>
    <property type="match status" value="1"/>
</dbReference>
<feature type="non-terminal residue" evidence="12">
    <location>
        <position position="307"/>
    </location>
</feature>
<sequence length="307" mass="33953">MMHSVLLPFSLCCLAMSSSAKAIIPATGCGNPPPSEGEIARAQAMYVKERTTTLDVRSTDLVTIPTWFHVVYVNETEEGGYIPRNQLDAQITVLNDAWEPHGFSFNLVNATYTQNATWSNSNLDGWPNMKRALRQGGYGTLNLYTTLLTEGSGLLGVRYLPTGKYLGSLQSRWKQHNDGVVIQANTLPGGIGPHFETDPERYTTGRLACHEVGHWFGLFHTYHGTYPYTCQNGDNDFVDDTPVHLLVLTSNGPDLDCPAGRDTCPDLPGVDPTDNYMSNQWQSCWTEFTAGQGLRSRSLWTAQRAGR</sequence>
<evidence type="ECO:0000256" key="5">
    <source>
        <dbReference type="ARBA" id="ARBA00022729"/>
    </source>
</evidence>
<keyword evidence="8" id="KW-0482">Metalloprotease</keyword>
<dbReference type="PANTHER" id="PTHR47466:SF1">
    <property type="entry name" value="METALLOPROTEASE MEP1 (AFU_ORTHOLOGUE AFUA_1G07730)-RELATED"/>
    <property type="match status" value="1"/>
</dbReference>
<dbReference type="eggNOG" id="ENOG502RYKG">
    <property type="taxonomic scope" value="Eukaryota"/>
</dbReference>
<feature type="signal peptide" evidence="10">
    <location>
        <begin position="1"/>
        <end position="22"/>
    </location>
</feature>
<keyword evidence="5 10" id="KW-0732">Signal</keyword>
<dbReference type="PANTHER" id="PTHR47466">
    <property type="match status" value="1"/>
</dbReference>
<gene>
    <name evidence="12" type="ORF">TRIATDRAFT_185055</name>
</gene>
<name>G9NZ06_HYPAI</name>
<dbReference type="Proteomes" id="UP000005426">
    <property type="component" value="Unassembled WGS sequence"/>
</dbReference>
<evidence type="ECO:0000313" key="12">
    <source>
        <dbReference type="EMBL" id="EHK44557.1"/>
    </source>
</evidence>
<dbReference type="InterPro" id="IPR008754">
    <property type="entry name" value="Peptidase_M43"/>
</dbReference>
<evidence type="ECO:0000313" key="13">
    <source>
        <dbReference type="Proteomes" id="UP000005426"/>
    </source>
</evidence>
<feature type="chain" id="PRO_5003524980" description="Peptidase M43 pregnancy-associated plasma-A domain-containing protein" evidence="10">
    <location>
        <begin position="23"/>
        <end position="307"/>
    </location>
</feature>
<dbReference type="Gene3D" id="3.40.390.10">
    <property type="entry name" value="Collagenase (Catalytic Domain)"/>
    <property type="match status" value="1"/>
</dbReference>
<dbReference type="OMA" id="DPIENHM"/>
<evidence type="ECO:0000256" key="10">
    <source>
        <dbReference type="SAM" id="SignalP"/>
    </source>
</evidence>